<evidence type="ECO:0000256" key="1">
    <source>
        <dbReference type="ARBA" id="ARBA00022737"/>
    </source>
</evidence>
<feature type="domain" description="Rhodanese" evidence="2">
    <location>
        <begin position="10"/>
        <end position="125"/>
    </location>
</feature>
<dbReference type="EMBL" id="CP084166">
    <property type="protein sequence ID" value="UJG40700.1"/>
    <property type="molecule type" value="Genomic_DNA"/>
</dbReference>
<protein>
    <recommendedName>
        <fullName evidence="2">Rhodanese domain-containing protein</fullName>
    </recommendedName>
</protein>
<dbReference type="InterPro" id="IPR051126">
    <property type="entry name" value="Thiosulfate_sulfurtransferase"/>
</dbReference>
<dbReference type="CDD" id="cd01448">
    <property type="entry name" value="TST_Repeat_1"/>
    <property type="match status" value="1"/>
</dbReference>
<dbReference type="SMART" id="SM00450">
    <property type="entry name" value="RHOD"/>
    <property type="match status" value="2"/>
</dbReference>
<feature type="domain" description="Rhodanese" evidence="2">
    <location>
        <begin position="149"/>
        <end position="266"/>
    </location>
</feature>
<dbReference type="AlphaFoldDB" id="A0A9Y1BL38"/>
<proteinExistence type="predicted"/>
<evidence type="ECO:0000313" key="3">
    <source>
        <dbReference type="EMBL" id="UJG40700.1"/>
    </source>
</evidence>
<dbReference type="PANTHER" id="PTHR43855">
    <property type="entry name" value="THIOSULFATE SULFURTRANSFERASE"/>
    <property type="match status" value="1"/>
</dbReference>
<sequence length="267" mass="31179">MNLNPKAIFISTKKFEEETKQNNHKILDLREYSKYEEGHIANSVFIDSSIFSWKNIEGYNEIPPKEIVEQTLQQAGINEDDYIYLIDDVFNLNCSLAAWTLHYYGISNISLIDGALQKWIYEGKKLTKKIPNIEPGNIKIKNSNEEIFISRDEIMLNIYNENYVFVDNRSEFSRTMDSQGGSIPGSKFYWWMDLFEEHPDFFVLKKEKKILDDLEQLDITKDKTVVLYCENAAQSALVYLVLKSIGYKHVRVYLAGYNEWRLCGGFV</sequence>
<gene>
    <name evidence="3" type="ORF">K9W45_12805</name>
</gene>
<keyword evidence="1" id="KW-0677">Repeat</keyword>
<dbReference type="SUPFAM" id="SSF52821">
    <property type="entry name" value="Rhodanese/Cell cycle control phosphatase"/>
    <property type="match status" value="2"/>
</dbReference>
<dbReference type="InterPro" id="IPR036873">
    <property type="entry name" value="Rhodanese-like_dom_sf"/>
</dbReference>
<dbReference type="Proteomes" id="UP001201020">
    <property type="component" value="Chromosome"/>
</dbReference>
<evidence type="ECO:0000259" key="2">
    <source>
        <dbReference type="SMART" id="SM00450"/>
    </source>
</evidence>
<name>A0A9Y1BL38_9ARCH</name>
<organism evidence="3">
    <name type="scientific">Candidatus Heimdallarchaeum aukensis</name>
    <dbReference type="NCBI Taxonomy" id="2876573"/>
    <lineage>
        <taxon>Archaea</taxon>
        <taxon>Promethearchaeati</taxon>
        <taxon>Candidatus Heimdallarchaeota</taxon>
        <taxon>Candidatus Heimdallarchaeia (ex Rinke et al. 2021) (nom. nud.)</taxon>
        <taxon>Candidatus Heimdallarchaeales</taxon>
        <taxon>Candidatus Heimdallarchaeaceae</taxon>
        <taxon>Candidatus Heimdallarchaeum</taxon>
    </lineage>
</organism>
<reference evidence="3" key="1">
    <citation type="journal article" date="2022" name="Nat. Microbiol.">
        <title>Unique mobile elements and scalable gene flow at the prokaryote-eukaryote boundary revealed by circularized Asgard archaea genomes.</title>
        <authorList>
            <person name="Wu F."/>
            <person name="Speth D.R."/>
            <person name="Philosof A."/>
            <person name="Cremiere A."/>
            <person name="Narayanan A."/>
            <person name="Barco R.A."/>
            <person name="Connon S.A."/>
            <person name="Amend J.P."/>
            <person name="Antoshechkin I.A."/>
            <person name="Orphan V.J."/>
        </authorList>
    </citation>
    <scope>NUCLEOTIDE SEQUENCE</scope>
    <source>
        <strain evidence="3">PM71</strain>
    </source>
</reference>
<accession>A0A9Y1BL38</accession>
<dbReference type="Gene3D" id="3.40.250.10">
    <property type="entry name" value="Rhodanese-like domain"/>
    <property type="match status" value="2"/>
</dbReference>
<dbReference type="PANTHER" id="PTHR43855:SF1">
    <property type="entry name" value="THIOSULFATE SULFURTRANSFERASE"/>
    <property type="match status" value="1"/>
</dbReference>
<dbReference type="Pfam" id="PF00581">
    <property type="entry name" value="Rhodanese"/>
    <property type="match status" value="2"/>
</dbReference>
<dbReference type="InterPro" id="IPR001763">
    <property type="entry name" value="Rhodanese-like_dom"/>
</dbReference>